<dbReference type="OrthoDB" id="9791827at2"/>
<gene>
    <name evidence="1" type="ORF">SAMN04488494_2066</name>
</gene>
<protein>
    <submittedName>
        <fullName evidence="1">TupA-like ATPgrasp</fullName>
    </submittedName>
</protein>
<dbReference type="EMBL" id="FRCJ01000004">
    <property type="protein sequence ID" value="SHM52468.1"/>
    <property type="molecule type" value="Genomic_DNA"/>
</dbReference>
<dbReference type="InterPro" id="IPR029465">
    <property type="entry name" value="ATPgrasp_TupA"/>
</dbReference>
<evidence type="ECO:0000313" key="2">
    <source>
        <dbReference type="Proteomes" id="UP000184280"/>
    </source>
</evidence>
<dbReference type="Proteomes" id="UP000184280">
    <property type="component" value="Unassembled WGS sequence"/>
</dbReference>
<organism evidence="1 2">
    <name type="scientific">Xylanibacter ruminicola</name>
    <name type="common">Prevotella ruminicola</name>
    <dbReference type="NCBI Taxonomy" id="839"/>
    <lineage>
        <taxon>Bacteria</taxon>
        <taxon>Pseudomonadati</taxon>
        <taxon>Bacteroidota</taxon>
        <taxon>Bacteroidia</taxon>
        <taxon>Bacteroidales</taxon>
        <taxon>Prevotellaceae</taxon>
        <taxon>Xylanibacter</taxon>
    </lineage>
</organism>
<sequence>MEFVKKGARKVLGTISPKLLASLLNHKAEGHYIDWKNPKSLNEKILWLSLNTDTTKWTRLADKYEVRSWLKEMGCEDMLPKLYGVWDKAEDIDFDKLPEKFILKTNHGSGTNIVVKNKAELNIEEARKQLNDWLKLKFGWPYEPHYLRIKPRIIAEELLDATKQPIASTSLIDYKCFCMNGKVELIWACYNRSKEGVKVDTHYPDWSYHPELSVFTAYYQDGENKLPPPVNLQSMLEVSAKLSKEFPEVRIDYYEVDGKLYFGEMTFTSATGIMDFFTHDCLVWLGDKVVLPK</sequence>
<evidence type="ECO:0000313" key="1">
    <source>
        <dbReference type="EMBL" id="SHM52468.1"/>
    </source>
</evidence>
<dbReference type="AlphaFoldDB" id="A0A1M7JHM9"/>
<proteinExistence type="predicted"/>
<dbReference type="RefSeq" id="WP_073045118.1">
    <property type="nucleotide sequence ID" value="NZ_FOLF01000030.1"/>
</dbReference>
<reference evidence="1 2" key="1">
    <citation type="submission" date="2016-11" db="EMBL/GenBank/DDBJ databases">
        <authorList>
            <person name="Jaros S."/>
            <person name="Januszkiewicz K."/>
            <person name="Wedrychowicz H."/>
        </authorList>
    </citation>
    <scope>NUCLEOTIDE SEQUENCE [LARGE SCALE GENOMIC DNA]</scope>
    <source>
        <strain evidence="1 2">BPI-34</strain>
    </source>
</reference>
<accession>A0A1M7JHM9</accession>
<dbReference type="Pfam" id="PF14305">
    <property type="entry name" value="ATPgrasp_TupA"/>
    <property type="match status" value="1"/>
</dbReference>
<dbReference type="SUPFAM" id="SSF56059">
    <property type="entry name" value="Glutathione synthetase ATP-binding domain-like"/>
    <property type="match status" value="1"/>
</dbReference>
<name>A0A1M7JHM9_XYLRU</name>